<evidence type="ECO:0000256" key="1">
    <source>
        <dbReference type="ARBA" id="ARBA00022801"/>
    </source>
</evidence>
<dbReference type="OMA" id="WHRRENI"/>
<dbReference type="PANTHER" id="PTHR46023">
    <property type="entry name" value="LIPASE CLASS 3 PROTEIN-LIKE"/>
    <property type="match status" value="1"/>
</dbReference>
<dbReference type="PANTHER" id="PTHR46023:SF6">
    <property type="entry name" value="LIPASE CLASS 3 FAMILY PROTEIN"/>
    <property type="match status" value="1"/>
</dbReference>
<feature type="compositionally biased region" description="Acidic residues" evidence="2">
    <location>
        <begin position="390"/>
        <end position="399"/>
    </location>
</feature>
<keyword evidence="1" id="KW-0378">Hydrolase</keyword>
<reference evidence="4 5" key="1">
    <citation type="journal article" date="2010" name="Nature">
        <title>Genome sequence of the palaeopolyploid soybean.</title>
        <authorList>
            <person name="Schmutz J."/>
            <person name="Cannon S.B."/>
            <person name="Schlueter J."/>
            <person name="Ma J."/>
            <person name="Mitros T."/>
            <person name="Nelson W."/>
            <person name="Hyten D.L."/>
            <person name="Song Q."/>
            <person name="Thelen J.J."/>
            <person name="Cheng J."/>
            <person name="Xu D."/>
            <person name="Hellsten U."/>
            <person name="May G.D."/>
            <person name="Yu Y."/>
            <person name="Sakurai T."/>
            <person name="Umezawa T."/>
            <person name="Bhattacharyya M.K."/>
            <person name="Sandhu D."/>
            <person name="Valliyodan B."/>
            <person name="Lindquist E."/>
            <person name="Peto M."/>
            <person name="Grant D."/>
            <person name="Shu S."/>
            <person name="Goodstein D."/>
            <person name="Barry K."/>
            <person name="Futrell-Griggs M."/>
            <person name="Abernathy B."/>
            <person name="Du J."/>
            <person name="Tian Z."/>
            <person name="Zhu L."/>
            <person name="Gill N."/>
            <person name="Joshi T."/>
            <person name="Libault M."/>
            <person name="Sethuraman A."/>
            <person name="Zhang X.-C."/>
            <person name="Shinozaki K."/>
            <person name="Nguyen H.T."/>
            <person name="Wing R.A."/>
            <person name="Cregan P."/>
            <person name="Specht J."/>
            <person name="Grimwood J."/>
            <person name="Rokhsar D."/>
            <person name="Stacey G."/>
            <person name="Shoemaker R.C."/>
            <person name="Jackson S.A."/>
        </authorList>
    </citation>
    <scope>NUCLEOTIDE SEQUENCE [LARGE SCALE GENOMIC DNA]</scope>
    <source>
        <strain evidence="5">cv. Williams 82</strain>
        <tissue evidence="4">Callus</tissue>
    </source>
</reference>
<dbReference type="SUPFAM" id="SSF53474">
    <property type="entry name" value="alpha/beta-Hydrolases"/>
    <property type="match status" value="1"/>
</dbReference>
<feature type="region of interest" description="Disordered" evidence="2">
    <location>
        <begin position="380"/>
        <end position="410"/>
    </location>
</feature>
<feature type="domain" description="Fungal lipase-type" evidence="3">
    <location>
        <begin position="145"/>
        <end position="277"/>
    </location>
</feature>
<proteinExistence type="predicted"/>
<reference evidence="5" key="2">
    <citation type="submission" date="2018-02" db="UniProtKB">
        <authorList>
            <consortium name="EnsemblPlants"/>
        </authorList>
    </citation>
    <scope>IDENTIFICATION</scope>
    <source>
        <strain evidence="5">Williams 82</strain>
    </source>
</reference>
<dbReference type="GO" id="GO:0006629">
    <property type="term" value="P:lipid metabolic process"/>
    <property type="evidence" value="ECO:0007669"/>
    <property type="project" value="InterPro"/>
</dbReference>
<dbReference type="InterPro" id="IPR029058">
    <property type="entry name" value="AB_hydrolase_fold"/>
</dbReference>
<feature type="region of interest" description="Disordered" evidence="2">
    <location>
        <begin position="333"/>
        <end position="357"/>
    </location>
</feature>
<dbReference type="Proteomes" id="UP000008827">
    <property type="component" value="Chromosome 1"/>
</dbReference>
<dbReference type="Gramene" id="KRH74321">
    <property type="protein sequence ID" value="KRH74321"/>
    <property type="gene ID" value="GLYMA_01G012800"/>
</dbReference>
<dbReference type="HOGENOM" id="CLU_020385_2_0_1"/>
<evidence type="ECO:0000313" key="4">
    <source>
        <dbReference type="EMBL" id="KRH74321.1"/>
    </source>
</evidence>
<dbReference type="CDD" id="cd00519">
    <property type="entry name" value="Lipase_3"/>
    <property type="match status" value="1"/>
</dbReference>
<dbReference type="AlphaFoldDB" id="I1J4P2"/>
<dbReference type="RefSeq" id="XP_014621544.1">
    <property type="nucleotide sequence ID" value="XM_014766058.3"/>
</dbReference>
<dbReference type="InterPro" id="IPR002921">
    <property type="entry name" value="Fungal_lipase-type"/>
</dbReference>
<dbReference type="PaxDb" id="3847-GLYMA01G01630.1"/>
<dbReference type="EMBL" id="CM000834">
    <property type="protein sequence ID" value="KRH74321.1"/>
    <property type="molecule type" value="Genomic_DNA"/>
</dbReference>
<evidence type="ECO:0000313" key="5">
    <source>
        <dbReference type="EnsemblPlants" id="KRH74321"/>
    </source>
</evidence>
<reference evidence="4" key="3">
    <citation type="submission" date="2018-07" db="EMBL/GenBank/DDBJ databases">
        <title>WGS assembly of Glycine max.</title>
        <authorList>
            <person name="Schmutz J."/>
            <person name="Cannon S."/>
            <person name="Schlueter J."/>
            <person name="Ma J."/>
            <person name="Mitros T."/>
            <person name="Nelson W."/>
            <person name="Hyten D."/>
            <person name="Song Q."/>
            <person name="Thelen J."/>
            <person name="Cheng J."/>
            <person name="Xu D."/>
            <person name="Hellsten U."/>
            <person name="May G."/>
            <person name="Yu Y."/>
            <person name="Sakurai T."/>
            <person name="Umezawa T."/>
            <person name="Bhattacharyya M."/>
            <person name="Sandhu D."/>
            <person name="Valliyodan B."/>
            <person name="Lindquist E."/>
            <person name="Peto M."/>
            <person name="Grant D."/>
            <person name="Shu S."/>
            <person name="Goodstein D."/>
            <person name="Barry K."/>
            <person name="Futrell-Griggs M."/>
            <person name="Abernathy B."/>
            <person name="Du J."/>
            <person name="Tian Z."/>
            <person name="Zhu L."/>
            <person name="Gill N."/>
            <person name="Joshi T."/>
            <person name="Libault M."/>
            <person name="Sethuraman A."/>
            <person name="Zhang X."/>
            <person name="Shinozaki K."/>
            <person name="Nguyen H."/>
            <person name="Wing R."/>
            <person name="Cregan P."/>
            <person name="Specht J."/>
            <person name="Grimwood J."/>
            <person name="Rokhsar D."/>
            <person name="Stacey G."/>
            <person name="Shoemaker R."/>
            <person name="Jackson S."/>
        </authorList>
    </citation>
    <scope>NUCLEOTIDE SEQUENCE</scope>
    <source>
        <tissue evidence="4">Callus</tissue>
    </source>
</reference>
<evidence type="ECO:0000313" key="6">
    <source>
        <dbReference type="Proteomes" id="UP000008827"/>
    </source>
</evidence>
<dbReference type="GeneID" id="100810158"/>
<dbReference type="Pfam" id="PF01764">
    <property type="entry name" value="Lipase_3"/>
    <property type="match status" value="1"/>
</dbReference>
<dbReference type="GO" id="GO:0016787">
    <property type="term" value="F:hydrolase activity"/>
    <property type="evidence" value="ECO:0007669"/>
    <property type="project" value="UniProtKB-KW"/>
</dbReference>
<name>I1J4P2_SOYBN</name>
<evidence type="ECO:0000256" key="2">
    <source>
        <dbReference type="SAM" id="MobiDB-lite"/>
    </source>
</evidence>
<sequence>MEVKNEKKAPSVERRHIEAPKNLMDVVSILMEAIKSLGYKEKWHILNLPRAIASAVLDTGKKTVARECGERSDCVQLKAPEVIKELYEIKKLLTRTLLFSRKRFHGFLFAAGIDKEDVLLRKRTAGIVRPAFTVIRDIESKSVLVFIRGTRSLKDTLTDALCKPVSFEHRRNNNIVSGHAHHGMVSAASWILHRCTPVLKEALDQYPHFKIKIVGHSLGGGTAALLTFKLREIQEFSSSTCVTFGPAACMTLELAEFGKPFIISIINGYDIVPTLSVSSVHDFISEGRDRSNDQNILTAVRSHIPIAKAIAGHAITRCTEVVTKHKHGTRSLLPWHRRENIDSSSSSKSDNIGEAYGSSETNFESLLTEEHLIMESMSDDDEYNYSSEGSDGDDSDGDKDDLSNQVGKLKLGKEVATNKNIAEEESDCPITTSSRRRLYPPGRIMHIIPIAHSSENPNSNHNGCDEKHVSLYETPRELYGKLRLSRGMILDHKSNKYLKVLQQLINQLEKESFKYRGG</sequence>
<evidence type="ECO:0000259" key="3">
    <source>
        <dbReference type="Pfam" id="PF01764"/>
    </source>
</evidence>
<keyword evidence="6" id="KW-1185">Reference proteome</keyword>
<dbReference type="KEGG" id="gmx:100810158"/>
<dbReference type="Gene3D" id="3.40.50.1820">
    <property type="entry name" value="alpha/beta hydrolase"/>
    <property type="match status" value="1"/>
</dbReference>
<accession>I1J4P2</accession>
<organism evidence="4">
    <name type="scientific">Glycine max</name>
    <name type="common">Soybean</name>
    <name type="synonym">Glycine hispida</name>
    <dbReference type="NCBI Taxonomy" id="3847"/>
    <lineage>
        <taxon>Eukaryota</taxon>
        <taxon>Viridiplantae</taxon>
        <taxon>Streptophyta</taxon>
        <taxon>Embryophyta</taxon>
        <taxon>Tracheophyta</taxon>
        <taxon>Spermatophyta</taxon>
        <taxon>Magnoliopsida</taxon>
        <taxon>eudicotyledons</taxon>
        <taxon>Gunneridae</taxon>
        <taxon>Pentapetalae</taxon>
        <taxon>rosids</taxon>
        <taxon>fabids</taxon>
        <taxon>Fabales</taxon>
        <taxon>Fabaceae</taxon>
        <taxon>Papilionoideae</taxon>
        <taxon>50 kb inversion clade</taxon>
        <taxon>NPAAA clade</taxon>
        <taxon>indigoferoid/millettioid clade</taxon>
        <taxon>Phaseoleae</taxon>
        <taxon>Glycine</taxon>
        <taxon>Glycine subgen. Soja</taxon>
    </lineage>
</organism>
<dbReference type="OrthoDB" id="1405231at2759"/>
<dbReference type="eggNOG" id="KOG2088">
    <property type="taxonomic scope" value="Eukaryota"/>
</dbReference>
<protein>
    <recommendedName>
        <fullName evidence="3">Fungal lipase-type domain-containing protein</fullName>
    </recommendedName>
</protein>
<dbReference type="EnsemblPlants" id="KRH74321">
    <property type="protein sequence ID" value="KRH74321"/>
    <property type="gene ID" value="GLYMA_01G012800"/>
</dbReference>
<dbReference type="SMR" id="I1J4P2"/>
<gene>
    <name evidence="5" type="primary">LOC100810158</name>
    <name evidence="4" type="ORF">GLYMA_01G012800</name>
</gene>